<dbReference type="EMBL" id="JBHSLL010000012">
    <property type="protein sequence ID" value="MFC5385196.1"/>
    <property type="molecule type" value="Genomic_DNA"/>
</dbReference>
<dbReference type="Proteomes" id="UP001596016">
    <property type="component" value="Unassembled WGS sequence"/>
</dbReference>
<evidence type="ECO:0000256" key="1">
    <source>
        <dbReference type="SAM" id="SignalP"/>
    </source>
</evidence>
<feature type="chain" id="PRO_5046596001" description="Lipoprotein" evidence="1">
    <location>
        <begin position="18"/>
        <end position="133"/>
    </location>
</feature>
<comment type="caution">
    <text evidence="2">The sequence shown here is derived from an EMBL/GenBank/DDBJ whole genome shotgun (WGS) entry which is preliminary data.</text>
</comment>
<feature type="signal peptide" evidence="1">
    <location>
        <begin position="1"/>
        <end position="17"/>
    </location>
</feature>
<keyword evidence="3" id="KW-1185">Reference proteome</keyword>
<accession>A0ABW0GVD0</accession>
<proteinExistence type="predicted"/>
<dbReference type="RefSeq" id="WP_378228090.1">
    <property type="nucleotide sequence ID" value="NZ_JBHSLL010000012.1"/>
</dbReference>
<protein>
    <recommendedName>
        <fullName evidence="4">Lipoprotein</fullName>
    </recommendedName>
</protein>
<evidence type="ECO:0000313" key="3">
    <source>
        <dbReference type="Proteomes" id="UP001596016"/>
    </source>
</evidence>
<reference evidence="3" key="1">
    <citation type="journal article" date="2019" name="Int. J. Syst. Evol. Microbiol.">
        <title>The Global Catalogue of Microorganisms (GCM) 10K type strain sequencing project: providing services to taxonomists for standard genome sequencing and annotation.</title>
        <authorList>
            <consortium name="The Broad Institute Genomics Platform"/>
            <consortium name="The Broad Institute Genome Sequencing Center for Infectious Disease"/>
            <person name="Wu L."/>
            <person name="Ma J."/>
        </authorList>
    </citation>
    <scope>NUCLEOTIDE SEQUENCE [LARGE SCALE GENOMIC DNA]</scope>
    <source>
        <strain evidence="3">CGMCC 4.1415</strain>
    </source>
</reference>
<name>A0ABW0GVD0_9HYPH</name>
<evidence type="ECO:0000313" key="2">
    <source>
        <dbReference type="EMBL" id="MFC5385196.1"/>
    </source>
</evidence>
<keyword evidence="1" id="KW-0732">Signal</keyword>
<sequence>MRILFAAVVMAASPAIACNTEMISVQDNWTAENLRSEGDTVFTKIDLTYQYDGTQPYRMIDGSIRFRDATGSAIASLGLNRDDALAPGETSSLSITSFGPDLPRLATVNRSEIEVTTCVRTIIYEDGTKETFE</sequence>
<organism evidence="2 3">
    <name type="scientific">Aquamicrobium segne</name>
    <dbReference type="NCBI Taxonomy" id="469547"/>
    <lineage>
        <taxon>Bacteria</taxon>
        <taxon>Pseudomonadati</taxon>
        <taxon>Pseudomonadota</taxon>
        <taxon>Alphaproteobacteria</taxon>
        <taxon>Hyphomicrobiales</taxon>
        <taxon>Phyllobacteriaceae</taxon>
        <taxon>Aquamicrobium</taxon>
    </lineage>
</organism>
<gene>
    <name evidence="2" type="ORF">ACFPLB_04350</name>
</gene>
<evidence type="ECO:0008006" key="4">
    <source>
        <dbReference type="Google" id="ProtNLM"/>
    </source>
</evidence>